<sequence length="388" mass="42785">MALVAYDNSDSSEFEDEDTNSAPIAAIIPKADVPSASTSIANTTADNGLSSEEGRSLFNLLPRPSSKKPEVVEEDDEFLHKKEVAANVVKPKARITVPSLSDFKDVEDAAPTKPKTASTKKSGLLSMLPQPKNAVTSTITSKSLIPHVLTQKPKNSTVKKKTPLPTPAKPAQAKTLGIAYSDESDNDEDGEQNDFFSINKPVELPVADLPLDIDGNPGKSIDKVQNNPPPVQREVRNIESYFKQDEVENHVELQPDESSYYNEPASSYSAGNVNGESSSNELALDEEAIRQLCGTRGKRKREEIQLVDVNQQEVLADSREWLLKGLMDDTTKRVSASKKKGNEPTNQQKRKHQITYLAHQAKANEAELQNQWANNRMSKRQTQSKYGF</sequence>
<dbReference type="Proteomes" id="UP000653454">
    <property type="component" value="Unassembled WGS sequence"/>
</dbReference>
<name>A0A8S4G0G4_PLUXY</name>
<gene>
    <name evidence="2" type="ORF">PLXY2_LOCUS10725</name>
</gene>
<organism evidence="2 3">
    <name type="scientific">Plutella xylostella</name>
    <name type="common">Diamondback moth</name>
    <name type="synonym">Plutella maculipennis</name>
    <dbReference type="NCBI Taxonomy" id="51655"/>
    <lineage>
        <taxon>Eukaryota</taxon>
        <taxon>Metazoa</taxon>
        <taxon>Ecdysozoa</taxon>
        <taxon>Arthropoda</taxon>
        <taxon>Hexapoda</taxon>
        <taxon>Insecta</taxon>
        <taxon>Pterygota</taxon>
        <taxon>Neoptera</taxon>
        <taxon>Endopterygota</taxon>
        <taxon>Lepidoptera</taxon>
        <taxon>Glossata</taxon>
        <taxon>Ditrysia</taxon>
        <taxon>Yponomeutoidea</taxon>
        <taxon>Plutellidae</taxon>
        <taxon>Plutella</taxon>
    </lineage>
</organism>
<feature type="region of interest" description="Disordered" evidence="1">
    <location>
        <begin position="328"/>
        <end position="352"/>
    </location>
</feature>
<protein>
    <submittedName>
        <fullName evidence="2">(diamondback moth) hypothetical protein</fullName>
    </submittedName>
</protein>
<dbReference type="PANTHER" id="PTHR13621">
    <property type="entry name" value="PROLINE-RICH PROTEIN PRCC"/>
    <property type="match status" value="1"/>
</dbReference>
<evidence type="ECO:0000313" key="2">
    <source>
        <dbReference type="EMBL" id="CAG9132432.1"/>
    </source>
</evidence>
<reference evidence="2" key="1">
    <citation type="submission" date="2020-11" db="EMBL/GenBank/DDBJ databases">
        <authorList>
            <person name="Whiteford S."/>
        </authorList>
    </citation>
    <scope>NUCLEOTIDE SEQUENCE</scope>
</reference>
<dbReference type="AlphaFoldDB" id="A0A8S4G0G4"/>
<dbReference type="GO" id="GO:0005634">
    <property type="term" value="C:nucleus"/>
    <property type="evidence" value="ECO:0007669"/>
    <property type="project" value="TreeGrafter"/>
</dbReference>
<proteinExistence type="predicted"/>
<dbReference type="Pfam" id="PF10253">
    <property type="entry name" value="PRCC"/>
    <property type="match status" value="1"/>
</dbReference>
<feature type="region of interest" description="Disordered" evidence="1">
    <location>
        <begin position="108"/>
        <end position="129"/>
    </location>
</feature>
<dbReference type="PANTHER" id="PTHR13621:SF2">
    <property type="entry name" value="PROLINE-RICH PROTEIN PRCC"/>
    <property type="match status" value="1"/>
</dbReference>
<comment type="caution">
    <text evidence="2">The sequence shown here is derived from an EMBL/GenBank/DDBJ whole genome shotgun (WGS) entry which is preliminary data.</text>
</comment>
<keyword evidence="3" id="KW-1185">Reference proteome</keyword>
<feature type="compositionally biased region" description="Polar residues" evidence="1">
    <location>
        <begin position="256"/>
        <end position="280"/>
    </location>
</feature>
<dbReference type="EMBL" id="CAJHNJ030000049">
    <property type="protein sequence ID" value="CAG9132432.1"/>
    <property type="molecule type" value="Genomic_DNA"/>
</dbReference>
<feature type="compositionally biased region" description="Low complexity" evidence="1">
    <location>
        <begin position="109"/>
        <end position="122"/>
    </location>
</feature>
<accession>A0A8S4G0G4</accession>
<dbReference type="InterPro" id="IPR018800">
    <property type="entry name" value="PRCC"/>
</dbReference>
<feature type="region of interest" description="Disordered" evidence="1">
    <location>
        <begin position="253"/>
        <end position="280"/>
    </location>
</feature>
<feature type="region of interest" description="Disordered" evidence="1">
    <location>
        <begin position="369"/>
        <end position="388"/>
    </location>
</feature>
<evidence type="ECO:0000256" key="1">
    <source>
        <dbReference type="SAM" id="MobiDB-lite"/>
    </source>
</evidence>
<feature type="region of interest" description="Disordered" evidence="1">
    <location>
        <begin position="146"/>
        <end position="176"/>
    </location>
</feature>
<evidence type="ECO:0000313" key="3">
    <source>
        <dbReference type="Proteomes" id="UP000653454"/>
    </source>
</evidence>